<evidence type="ECO:0000313" key="8">
    <source>
        <dbReference type="EMBL" id="TWI51013.1"/>
    </source>
</evidence>
<comment type="similarity">
    <text evidence="4">Belongs to the glycosyltransferase 104 family.</text>
</comment>
<keyword evidence="1" id="KW-0328">Glycosyltransferase</keyword>
<evidence type="ECO:0000256" key="6">
    <source>
        <dbReference type="ARBA" id="ARBA00030025"/>
    </source>
</evidence>
<keyword evidence="9" id="KW-1185">Reference proteome</keyword>
<evidence type="ECO:0000256" key="7">
    <source>
        <dbReference type="ARBA" id="ARBA00048472"/>
    </source>
</evidence>
<dbReference type="PIRSF" id="PIRSF015557">
    <property type="entry name" value="UCP015557"/>
    <property type="match status" value="1"/>
</dbReference>
<dbReference type="RefSeq" id="WP_145144581.1">
    <property type="nucleotide sequence ID" value="NZ_VLKY01000013.1"/>
</dbReference>
<protein>
    <recommendedName>
        <fullName evidence="5">Protein-arginine rhamnosyltransferase</fullName>
    </recommendedName>
    <alternativeName>
        <fullName evidence="6">EF-P arginine rhamnosyltransferase</fullName>
    </alternativeName>
</protein>
<dbReference type="Pfam" id="PF10093">
    <property type="entry name" value="EarP"/>
    <property type="match status" value="1"/>
</dbReference>
<proteinExistence type="inferred from homology"/>
<reference evidence="8 9" key="1">
    <citation type="journal article" date="2015" name="Stand. Genomic Sci.">
        <title>Genomic Encyclopedia of Bacterial and Archaeal Type Strains, Phase III: the genomes of soil and plant-associated and newly described type strains.</title>
        <authorList>
            <person name="Whitman W.B."/>
            <person name="Woyke T."/>
            <person name="Klenk H.P."/>
            <person name="Zhou Y."/>
            <person name="Lilburn T.G."/>
            <person name="Beck B.J."/>
            <person name="De Vos P."/>
            <person name="Vandamme P."/>
            <person name="Eisen J.A."/>
            <person name="Garrity G."/>
            <person name="Hugenholtz P."/>
            <person name="Kyrpides N.C."/>
        </authorList>
    </citation>
    <scope>NUCLEOTIDE SEQUENCE [LARGE SCALE GENOMIC DNA]</scope>
    <source>
        <strain evidence="8 9">CGMCC 1.6858</strain>
    </source>
</reference>
<dbReference type="OrthoDB" id="209085at2"/>
<evidence type="ECO:0000256" key="3">
    <source>
        <dbReference type="ARBA" id="ARBA00024303"/>
    </source>
</evidence>
<gene>
    <name evidence="8" type="ORF">IQ22_03715</name>
</gene>
<accession>A0A562Q2V6</accession>
<dbReference type="NCBIfam" id="TIGR03837">
    <property type="entry name" value="efp_Arg_rhamno"/>
    <property type="match status" value="1"/>
</dbReference>
<comment type="caution">
    <text evidence="8">The sequence shown here is derived from an EMBL/GenBank/DDBJ whole genome shotgun (WGS) entry which is preliminary data.</text>
</comment>
<evidence type="ECO:0000256" key="5">
    <source>
        <dbReference type="ARBA" id="ARBA00024416"/>
    </source>
</evidence>
<organism evidence="8 9">
    <name type="scientific">Pseudomonas duriflava</name>
    <dbReference type="NCBI Taxonomy" id="459528"/>
    <lineage>
        <taxon>Bacteria</taxon>
        <taxon>Pseudomonadati</taxon>
        <taxon>Pseudomonadota</taxon>
        <taxon>Gammaproteobacteria</taxon>
        <taxon>Pseudomonadales</taxon>
        <taxon>Pseudomonadaceae</taxon>
        <taxon>Pseudomonas</taxon>
    </lineage>
</organism>
<dbReference type="AlphaFoldDB" id="A0A562Q2V6"/>
<evidence type="ECO:0000256" key="1">
    <source>
        <dbReference type="ARBA" id="ARBA00022676"/>
    </source>
</evidence>
<evidence type="ECO:0000256" key="4">
    <source>
        <dbReference type="ARBA" id="ARBA00024346"/>
    </source>
</evidence>
<evidence type="ECO:0000256" key="2">
    <source>
        <dbReference type="ARBA" id="ARBA00022679"/>
    </source>
</evidence>
<dbReference type="Proteomes" id="UP000316905">
    <property type="component" value="Unassembled WGS sequence"/>
</dbReference>
<keyword evidence="2" id="KW-0808">Transferase</keyword>
<dbReference type="InterPro" id="IPR016633">
    <property type="entry name" value="EarP"/>
</dbReference>
<sequence length="382" mass="43870">MSVSWDIFCSVVDNYGDIGVTWRLARQLVAEHNQEVRLFVDDWVSFTRIHPEAAPEASTQRLLGVEVHHWTSEWPDILRPADVVIEAFGCPLPAVYVEAMACRTVQPLWINLEYLSAEAWVEDCHGLASPQPNGLKKFFFFPGFTAGTGGLLREHGLLERRQTFRMSTVERDAFLVQLGVSVRPGERLFSLFSYEMPSLHDWLDELTKSAEPVLLLIPEGRVLGNVARWAGYDRLMPGDVYHRRQLRIHIIPFRQQDDYDRLLWCCDFNAARGEESFIRAQWAGQPFIWHIYPQDKRAHMLKLDAFLDRYLVGLSPAAGQATRVLWHAWNGEGSLGQAWREWMPYVGELTAHAESWCARQAEHNDLASALVHFHVERLSYSA</sequence>
<comment type="function">
    <text evidence="3">Protein-arginine rhamnosyltransferase that catalyzes the transfer of a single rhamnose to elongation factor P (EF-P) on 'Lys-32', a modification required for EF-P-dependent rescue of polyproline stalled ribosomes.</text>
</comment>
<dbReference type="EMBL" id="VLKY01000013">
    <property type="protein sequence ID" value="TWI51013.1"/>
    <property type="molecule type" value="Genomic_DNA"/>
</dbReference>
<name>A0A562Q2V6_9PSED</name>
<comment type="catalytic activity">
    <reaction evidence="7">
        <text>dTDP-beta-L-rhamnose + L-arginyl-[protein] = N(omega)-(alpha-L-rhamnosyl)-L-arginyl-[protein] + dTDP + H(+)</text>
        <dbReference type="Rhea" id="RHEA:66692"/>
        <dbReference type="Rhea" id="RHEA-COMP:10532"/>
        <dbReference type="Rhea" id="RHEA-COMP:17096"/>
        <dbReference type="ChEBI" id="CHEBI:15378"/>
        <dbReference type="ChEBI" id="CHEBI:29965"/>
        <dbReference type="ChEBI" id="CHEBI:57510"/>
        <dbReference type="ChEBI" id="CHEBI:58369"/>
        <dbReference type="ChEBI" id="CHEBI:167445"/>
    </reaction>
    <physiologicalReaction direction="left-to-right" evidence="7">
        <dbReference type="Rhea" id="RHEA:66693"/>
    </physiologicalReaction>
</comment>
<dbReference type="GO" id="GO:0106361">
    <property type="term" value="F:protein-arginine rhamnosyltransferase activity"/>
    <property type="evidence" value="ECO:0007669"/>
    <property type="project" value="InterPro"/>
</dbReference>
<evidence type="ECO:0000313" key="9">
    <source>
        <dbReference type="Proteomes" id="UP000316905"/>
    </source>
</evidence>